<accession>A0A8J5QQ27</accession>
<evidence type="ECO:0000313" key="2">
    <source>
        <dbReference type="EMBL" id="KAG7661615.1"/>
    </source>
</evidence>
<protein>
    <submittedName>
        <fullName evidence="2">Uncharacterized protein</fullName>
    </submittedName>
</protein>
<feature type="compositionally biased region" description="Low complexity" evidence="1">
    <location>
        <begin position="368"/>
        <end position="381"/>
    </location>
</feature>
<name>A0A8J5QQ27_9ASCO</name>
<dbReference type="Proteomes" id="UP000694255">
    <property type="component" value="Unassembled WGS sequence"/>
</dbReference>
<proteinExistence type="predicted"/>
<organism evidence="2 3">
    <name type="scientific">[Candida] subhashii</name>
    <dbReference type="NCBI Taxonomy" id="561895"/>
    <lineage>
        <taxon>Eukaryota</taxon>
        <taxon>Fungi</taxon>
        <taxon>Dikarya</taxon>
        <taxon>Ascomycota</taxon>
        <taxon>Saccharomycotina</taxon>
        <taxon>Pichiomycetes</taxon>
        <taxon>Debaryomycetaceae</taxon>
        <taxon>Spathaspora</taxon>
    </lineage>
</organism>
<dbReference type="AlphaFoldDB" id="A0A8J5QQ27"/>
<dbReference type="RefSeq" id="XP_049261848.1">
    <property type="nucleotide sequence ID" value="XM_049408889.1"/>
</dbReference>
<keyword evidence="3" id="KW-1185">Reference proteome</keyword>
<dbReference type="OrthoDB" id="4021219at2759"/>
<dbReference type="GeneID" id="73471684"/>
<evidence type="ECO:0000256" key="1">
    <source>
        <dbReference type="SAM" id="MobiDB-lite"/>
    </source>
</evidence>
<comment type="caution">
    <text evidence="2">The sequence shown here is derived from an EMBL/GenBank/DDBJ whole genome shotgun (WGS) entry which is preliminary data.</text>
</comment>
<gene>
    <name evidence="2" type="ORF">J8A68_004884</name>
</gene>
<sequence length="540" mass="60874">MAYVETRQPYYDPVISLVTDPNLNKDQTKSTELIRLIQNITERKVSKLCSSAFIILQTLDKLHLKLKSWEFLSLDYNSQYHFEQESNSDIKQFNTGVADKVLVACTELNRKISKISSDIDFISKSSRTLTPIDLISDSGTMLTSLILRIIKLKNELTELLSISYSKAKLILIGQELEVIMSNDDDEENKDRSTVDAYKAFISGLLRQLNDAIDQADNDAKYECLAMINDMERMFEKFKLERMVDSIEQSLIEETALVTATTPTHDDAHLHPQQRRYSDVTYSEFDFDSSDSDINTSVSQQQHLHAPMVHSITRNQPKDSLSAASTSSSTHKSTITDELPYLMTAFSSVKNMEEDISHYTNTNSPRGPLSPTSSSNRSSPPSGIATAASSTIFRKSSMPLGPSLPPNFNEQQQQQQQQAQHRRPFFHKASHLPQSSLYSESSIVGDNIQARLPNPYVLTSNSSFLSKLGIRPQVISVPSENATTSTPGIMIEDKKVAEDDEDKENQEKGLRLLTTENLRSHEIMKLDMIESFDDDIDDYVE</sequence>
<evidence type="ECO:0000313" key="3">
    <source>
        <dbReference type="Proteomes" id="UP000694255"/>
    </source>
</evidence>
<dbReference type="EMBL" id="JAGSYN010000216">
    <property type="protein sequence ID" value="KAG7661615.1"/>
    <property type="molecule type" value="Genomic_DNA"/>
</dbReference>
<feature type="region of interest" description="Disordered" evidence="1">
    <location>
        <begin position="357"/>
        <end position="422"/>
    </location>
</feature>
<reference evidence="2 3" key="1">
    <citation type="journal article" date="2021" name="DNA Res.">
        <title>Genome analysis of Candida subhashii reveals its hybrid nature and dual mitochondrial genome conformations.</title>
        <authorList>
            <person name="Mixao V."/>
            <person name="Hegedusova E."/>
            <person name="Saus E."/>
            <person name="Pryszcz L.P."/>
            <person name="Cillingova A."/>
            <person name="Nosek J."/>
            <person name="Gabaldon T."/>
        </authorList>
    </citation>
    <scope>NUCLEOTIDE SEQUENCE [LARGE SCALE GENOMIC DNA]</scope>
    <source>
        <strain evidence="2 3">CBS 10753</strain>
    </source>
</reference>